<keyword evidence="3" id="KW-1185">Reference proteome</keyword>
<dbReference type="GO" id="GO:0008168">
    <property type="term" value="F:methyltransferase activity"/>
    <property type="evidence" value="ECO:0007669"/>
    <property type="project" value="UniProtKB-KW"/>
</dbReference>
<accession>A0A7Z0JAA9</accession>
<evidence type="ECO:0000313" key="3">
    <source>
        <dbReference type="Proteomes" id="UP000572051"/>
    </source>
</evidence>
<feature type="region of interest" description="Disordered" evidence="1">
    <location>
        <begin position="28"/>
        <end position="79"/>
    </location>
</feature>
<dbReference type="PANTHER" id="PTHR43167:SF1">
    <property type="entry name" value="PUTATIVE (AFU_ORTHOLOGUE AFUA_6G01830)-RELATED"/>
    <property type="match status" value="1"/>
</dbReference>
<protein>
    <submittedName>
        <fullName evidence="2">Putative O-methyltransferase YrrM</fullName>
    </submittedName>
</protein>
<reference evidence="2 3" key="1">
    <citation type="submission" date="2020-07" db="EMBL/GenBank/DDBJ databases">
        <title>Sequencing the genomes of 1000 actinobacteria strains.</title>
        <authorList>
            <person name="Klenk H.-P."/>
        </authorList>
    </citation>
    <scope>NUCLEOTIDE SEQUENCE [LARGE SCALE GENOMIC DNA]</scope>
    <source>
        <strain evidence="2 3">DSM 44442</strain>
    </source>
</reference>
<dbReference type="AlphaFoldDB" id="A0A7Z0JAA9"/>
<keyword evidence="2" id="KW-0808">Transferase</keyword>
<feature type="compositionally biased region" description="Low complexity" evidence="1">
    <location>
        <begin position="57"/>
        <end position="67"/>
    </location>
</feature>
<evidence type="ECO:0000313" key="2">
    <source>
        <dbReference type="EMBL" id="NYJ34936.1"/>
    </source>
</evidence>
<dbReference type="EMBL" id="JACCFS010000001">
    <property type="protein sequence ID" value="NYJ34936.1"/>
    <property type="molecule type" value="Genomic_DNA"/>
</dbReference>
<gene>
    <name evidence="2" type="ORF">HNR10_002817</name>
</gene>
<sequence length="268" mass="28046">MTGFADGLGDARRAVTAYFGFHVPERAGDPEGGDLLDDIGDTVHGAELPDLDRTKRAASPAPSASSALPDRNAPEADASGRPAVLAAIEADTEALGFTMSCEEAVGRLLRALAAAKPGGRLLELGTGTGAGTAWLLAGMDGQTTLDTLDHDPETLAVARRHHGDDPRVTLHEADGGPWLADRVGAPGYDLVFADTWPGTFTHRDEALSLVRRGGFYVVDDLDRQPEGAVPDGHRSAVDELVADLESRAGWAALPLLGWSCGVLVLVRT</sequence>
<dbReference type="CDD" id="cd02440">
    <property type="entry name" value="AdoMet_MTases"/>
    <property type="match status" value="1"/>
</dbReference>
<organism evidence="2 3">
    <name type="scientific">Nocardiopsis aegyptia</name>
    <dbReference type="NCBI Taxonomy" id="220378"/>
    <lineage>
        <taxon>Bacteria</taxon>
        <taxon>Bacillati</taxon>
        <taxon>Actinomycetota</taxon>
        <taxon>Actinomycetes</taxon>
        <taxon>Streptosporangiales</taxon>
        <taxon>Nocardiopsidaceae</taxon>
        <taxon>Nocardiopsis</taxon>
    </lineage>
</organism>
<dbReference type="InterPro" id="IPR029063">
    <property type="entry name" value="SAM-dependent_MTases_sf"/>
</dbReference>
<dbReference type="Pfam" id="PF13578">
    <property type="entry name" value="Methyltransf_24"/>
    <property type="match status" value="1"/>
</dbReference>
<comment type="caution">
    <text evidence="2">The sequence shown here is derived from an EMBL/GenBank/DDBJ whole genome shotgun (WGS) entry which is preliminary data.</text>
</comment>
<dbReference type="Proteomes" id="UP000572051">
    <property type="component" value="Unassembled WGS sequence"/>
</dbReference>
<name>A0A7Z0JAA9_9ACTN</name>
<dbReference type="Gene3D" id="3.40.50.150">
    <property type="entry name" value="Vaccinia Virus protein VP39"/>
    <property type="match status" value="1"/>
</dbReference>
<dbReference type="GO" id="GO:0032259">
    <property type="term" value="P:methylation"/>
    <property type="evidence" value="ECO:0007669"/>
    <property type="project" value="UniProtKB-KW"/>
</dbReference>
<feature type="compositionally biased region" description="Acidic residues" evidence="1">
    <location>
        <begin position="31"/>
        <end position="40"/>
    </location>
</feature>
<proteinExistence type="predicted"/>
<keyword evidence="2" id="KW-0489">Methyltransferase</keyword>
<dbReference type="RefSeq" id="WP_312889264.1">
    <property type="nucleotide sequence ID" value="NZ_JACCFS010000001.1"/>
</dbReference>
<dbReference type="SUPFAM" id="SSF53335">
    <property type="entry name" value="S-adenosyl-L-methionine-dependent methyltransferases"/>
    <property type="match status" value="1"/>
</dbReference>
<dbReference type="PANTHER" id="PTHR43167">
    <property type="entry name" value="PUTATIVE (AFU_ORTHOLOGUE AFUA_6G01830)-RELATED"/>
    <property type="match status" value="1"/>
</dbReference>
<evidence type="ECO:0000256" key="1">
    <source>
        <dbReference type="SAM" id="MobiDB-lite"/>
    </source>
</evidence>